<sequence length="141" mass="15600">MEAIHVLGGRDGLDDLVVVNVLGQRQLHQDAVDARVVVQRFHAGQQFGLGHRRFVLFQHGMKARFLAGLYLVAHVDLRRLVVTHQNHRQTRRDSLGFERSGACSDFGAELSGEGLAIDDLGCHGAKTESAGGEMKKLPRFF</sequence>
<proteinExistence type="predicted"/>
<evidence type="ECO:0000313" key="1">
    <source>
        <dbReference type="EMBL" id="MPN34500.1"/>
    </source>
</evidence>
<organism evidence="1">
    <name type="scientific">bioreactor metagenome</name>
    <dbReference type="NCBI Taxonomy" id="1076179"/>
    <lineage>
        <taxon>unclassified sequences</taxon>
        <taxon>metagenomes</taxon>
        <taxon>ecological metagenomes</taxon>
    </lineage>
</organism>
<gene>
    <name evidence="1" type="ORF">SDC9_181994</name>
</gene>
<protein>
    <submittedName>
        <fullName evidence="1">Uncharacterized protein</fullName>
    </submittedName>
</protein>
<reference evidence="1" key="1">
    <citation type="submission" date="2019-08" db="EMBL/GenBank/DDBJ databases">
        <authorList>
            <person name="Kucharzyk K."/>
            <person name="Murdoch R.W."/>
            <person name="Higgins S."/>
            <person name="Loffler F."/>
        </authorList>
    </citation>
    <scope>NUCLEOTIDE SEQUENCE</scope>
</reference>
<name>A0A645H723_9ZZZZ</name>
<dbReference type="AlphaFoldDB" id="A0A645H723"/>
<accession>A0A645H723</accession>
<dbReference type="EMBL" id="VSSQ01087572">
    <property type="protein sequence ID" value="MPN34500.1"/>
    <property type="molecule type" value="Genomic_DNA"/>
</dbReference>
<comment type="caution">
    <text evidence="1">The sequence shown here is derived from an EMBL/GenBank/DDBJ whole genome shotgun (WGS) entry which is preliminary data.</text>
</comment>